<evidence type="ECO:0000256" key="2">
    <source>
        <dbReference type="ARBA" id="ARBA00005745"/>
    </source>
</evidence>
<evidence type="ECO:0000256" key="5">
    <source>
        <dbReference type="ARBA" id="ARBA00022989"/>
    </source>
</evidence>
<dbReference type="AlphaFoldDB" id="A0A0E3ZB11"/>
<feature type="transmembrane region" description="Helical" evidence="7">
    <location>
        <begin position="302"/>
        <end position="327"/>
    </location>
</feature>
<keyword evidence="6 7" id="KW-0472">Membrane</keyword>
<keyword evidence="3" id="KW-1003">Cell membrane</keyword>
<dbReference type="KEGG" id="sns:VC03_03115"/>
<comment type="similarity">
    <text evidence="2">Belongs to the GSP F family.</text>
</comment>
<keyword evidence="10" id="KW-1185">Reference proteome</keyword>
<organism evidence="9 10">
    <name type="scientific">Sneathia vaginalis</name>
    <dbReference type="NCBI Taxonomy" id="187101"/>
    <lineage>
        <taxon>Bacteria</taxon>
        <taxon>Fusobacteriati</taxon>
        <taxon>Fusobacteriota</taxon>
        <taxon>Fusobacteriia</taxon>
        <taxon>Fusobacteriales</taxon>
        <taxon>Leptotrichiaceae</taxon>
        <taxon>Sneathia</taxon>
    </lineage>
</organism>
<sequence length="334" mass="38639">MSDFAFRKKFSEQLSDLIEGDINLLEAIGILKRSFKGKKREKVMKLQYLLEKGKNLDEAFSCISTDKEFLSFVKTGEKTGDLKKCFKLLKEKYTFISQLKSEVISILIYPIMVILAAIVIFNVLLLLVVPKFIDIYQELGQNLPKITMVVINISNFLIKYRLMIAIFFVFLSGVIYFCILRQKSVLDRLLYKVGIVRLYILLSFTQNMYASFSSGIEFLEALKLSMNTNNIVFRNELNRIYKRIEKGASINYAFNNSSFFDEEYKSYIIIADMTADLSKTFNTLTVILNNRLRYKVKIYLKFLEPISILIIAIFVGLIVLAIMLPLFNLGENLM</sequence>
<dbReference type="PANTHER" id="PTHR30012:SF0">
    <property type="entry name" value="TYPE II SECRETION SYSTEM PROTEIN F-RELATED"/>
    <property type="match status" value="1"/>
</dbReference>
<keyword evidence="5 7" id="KW-1133">Transmembrane helix</keyword>
<evidence type="ECO:0000313" key="9">
    <source>
        <dbReference type="EMBL" id="AKC95517.1"/>
    </source>
</evidence>
<evidence type="ECO:0000256" key="4">
    <source>
        <dbReference type="ARBA" id="ARBA00022692"/>
    </source>
</evidence>
<dbReference type="InterPro" id="IPR042094">
    <property type="entry name" value="T2SS_GspF_sf"/>
</dbReference>
<dbReference type="Pfam" id="PF00482">
    <property type="entry name" value="T2SSF"/>
    <property type="match status" value="2"/>
</dbReference>
<dbReference type="PANTHER" id="PTHR30012">
    <property type="entry name" value="GENERAL SECRETION PATHWAY PROTEIN"/>
    <property type="match status" value="1"/>
</dbReference>
<evidence type="ECO:0000259" key="8">
    <source>
        <dbReference type="Pfam" id="PF00482"/>
    </source>
</evidence>
<gene>
    <name evidence="9" type="ORF">VC03_03115</name>
</gene>
<proteinExistence type="inferred from homology"/>
<dbReference type="Proteomes" id="UP000033103">
    <property type="component" value="Chromosome"/>
</dbReference>
<feature type="transmembrane region" description="Helical" evidence="7">
    <location>
        <begin position="160"/>
        <end position="180"/>
    </location>
</feature>
<keyword evidence="4 7" id="KW-0812">Transmembrane</keyword>
<feature type="domain" description="Type II secretion system protein GspF" evidence="8">
    <location>
        <begin position="10"/>
        <end position="130"/>
    </location>
</feature>
<dbReference type="OrthoDB" id="9805682at2"/>
<dbReference type="InterPro" id="IPR018076">
    <property type="entry name" value="T2SS_GspF_dom"/>
</dbReference>
<dbReference type="RefSeq" id="WP_046328623.1">
    <property type="nucleotide sequence ID" value="NZ_CP011280.1"/>
</dbReference>
<evidence type="ECO:0000256" key="7">
    <source>
        <dbReference type="SAM" id="Phobius"/>
    </source>
</evidence>
<dbReference type="PRINTS" id="PR00812">
    <property type="entry name" value="BCTERIALGSPF"/>
</dbReference>
<reference evidence="9 10" key="1">
    <citation type="journal article" date="2012" name="BMC Genomics">
        <title>Genomic sequence analysis and characterization of Sneathia amnii sp. nov.</title>
        <authorList>
            <consortium name="Vaginal Microbiome Consortium (additional members)"/>
            <person name="Harwich M.D.Jr."/>
            <person name="Serrano M.G."/>
            <person name="Fettweis J.M."/>
            <person name="Alves J.M."/>
            <person name="Reimers M.A."/>
            <person name="Buck G.A."/>
            <person name="Jefferson K.K."/>
        </authorList>
    </citation>
    <scope>NUCLEOTIDE SEQUENCE [LARGE SCALE GENOMIC DNA]</scope>
    <source>
        <strain evidence="9 10">SN35</strain>
    </source>
</reference>
<dbReference type="EMBL" id="CP011280">
    <property type="protein sequence ID" value="AKC95517.1"/>
    <property type="molecule type" value="Genomic_DNA"/>
</dbReference>
<dbReference type="Gene3D" id="1.20.81.30">
    <property type="entry name" value="Type II secretion system (T2SS), domain F"/>
    <property type="match status" value="2"/>
</dbReference>
<feature type="transmembrane region" description="Helical" evidence="7">
    <location>
        <begin position="106"/>
        <end position="129"/>
    </location>
</feature>
<dbReference type="PATRIC" id="fig|1069640.6.peg.608"/>
<dbReference type="GO" id="GO:0005886">
    <property type="term" value="C:plasma membrane"/>
    <property type="evidence" value="ECO:0007669"/>
    <property type="project" value="UniProtKB-SubCell"/>
</dbReference>
<dbReference type="HOGENOM" id="CLU_035032_0_0_0"/>
<evidence type="ECO:0000256" key="6">
    <source>
        <dbReference type="ARBA" id="ARBA00023136"/>
    </source>
</evidence>
<protein>
    <recommendedName>
        <fullName evidence="8">Type II secretion system protein GspF domain-containing protein</fullName>
    </recommendedName>
</protein>
<dbReference type="InterPro" id="IPR003004">
    <property type="entry name" value="GspF/PilC"/>
</dbReference>
<name>A0A0E3ZB11_9FUSO</name>
<evidence type="ECO:0000256" key="3">
    <source>
        <dbReference type="ARBA" id="ARBA00022475"/>
    </source>
</evidence>
<dbReference type="STRING" id="187101.VC03_03115"/>
<comment type="subcellular location">
    <subcellularLocation>
        <location evidence="1">Cell membrane</location>
        <topology evidence="1">Multi-pass membrane protein</topology>
    </subcellularLocation>
</comment>
<feature type="domain" description="Type II secretion system protein GspF" evidence="8">
    <location>
        <begin position="204"/>
        <end position="325"/>
    </location>
</feature>
<evidence type="ECO:0000256" key="1">
    <source>
        <dbReference type="ARBA" id="ARBA00004651"/>
    </source>
</evidence>
<accession>A0A0E3ZB11</accession>
<evidence type="ECO:0000313" key="10">
    <source>
        <dbReference type="Proteomes" id="UP000033103"/>
    </source>
</evidence>